<evidence type="ECO:0000313" key="1">
    <source>
        <dbReference type="EMBL" id="JAA91123.1"/>
    </source>
</evidence>
<sequence>VFLLLVVLLQNVVLVRRWYIFYIATCQTFILKNKSFYSLLIIIITEVLVRVCCTEFLNLCDSLEFILIATLK</sequence>
<dbReference type="EMBL" id="GAIX01001437">
    <property type="protein sequence ID" value="JAA91123.1"/>
    <property type="molecule type" value="Transcribed_RNA"/>
</dbReference>
<reference evidence="1" key="1">
    <citation type="journal article" date="2013" name="BMC Genomics">
        <title>Unscrambling butterfly oogenesis.</title>
        <authorList>
            <person name="Carter J.M."/>
            <person name="Baker S.C."/>
            <person name="Pink R."/>
            <person name="Carter D.R."/>
            <person name="Collins A."/>
            <person name="Tomlin J."/>
            <person name="Gibbs M."/>
            <person name="Breuker C.J."/>
        </authorList>
    </citation>
    <scope>NUCLEOTIDE SEQUENCE</scope>
    <source>
        <tissue evidence="1">Ovary</tissue>
    </source>
</reference>
<name>S4PMC8_9NEOP</name>
<protein>
    <submittedName>
        <fullName evidence="1">Uncharacterized protein</fullName>
    </submittedName>
</protein>
<feature type="non-terminal residue" evidence="1">
    <location>
        <position position="1"/>
    </location>
</feature>
<proteinExistence type="predicted"/>
<reference evidence="1" key="2">
    <citation type="submission" date="2013-05" db="EMBL/GenBank/DDBJ databases">
        <authorList>
            <person name="Carter J.-M."/>
            <person name="Baker S.C."/>
            <person name="Pink R."/>
            <person name="Carter D.R.F."/>
            <person name="Collins A."/>
            <person name="Tomlin J."/>
            <person name="Gibbs M."/>
            <person name="Breuker C.J."/>
        </authorList>
    </citation>
    <scope>NUCLEOTIDE SEQUENCE</scope>
    <source>
        <tissue evidence="1">Ovary</tissue>
    </source>
</reference>
<accession>S4PMC8</accession>
<dbReference type="AlphaFoldDB" id="S4PMC8"/>
<organism evidence="1">
    <name type="scientific">Pararge aegeria</name>
    <name type="common">speckled wood butterfly</name>
    <dbReference type="NCBI Taxonomy" id="116150"/>
    <lineage>
        <taxon>Eukaryota</taxon>
        <taxon>Metazoa</taxon>
        <taxon>Ecdysozoa</taxon>
        <taxon>Arthropoda</taxon>
        <taxon>Hexapoda</taxon>
        <taxon>Insecta</taxon>
        <taxon>Pterygota</taxon>
        <taxon>Neoptera</taxon>
        <taxon>Endopterygota</taxon>
        <taxon>Lepidoptera</taxon>
        <taxon>Glossata</taxon>
        <taxon>Ditrysia</taxon>
        <taxon>Papilionoidea</taxon>
        <taxon>Nymphalidae</taxon>
        <taxon>Satyrinae</taxon>
        <taxon>Satyrini</taxon>
        <taxon>Parargina</taxon>
        <taxon>Pararge</taxon>
    </lineage>
</organism>